<dbReference type="InterPro" id="IPR050469">
    <property type="entry name" value="Diguanylate_Cyclase"/>
</dbReference>
<dbReference type="GO" id="GO:0052621">
    <property type="term" value="F:diguanylate cyclase activity"/>
    <property type="evidence" value="ECO:0007669"/>
    <property type="project" value="UniProtKB-EC"/>
</dbReference>
<dbReference type="InterPro" id="IPR043128">
    <property type="entry name" value="Rev_trsase/Diguanyl_cyclase"/>
</dbReference>
<evidence type="ECO:0000259" key="4">
    <source>
        <dbReference type="PROSITE" id="PS50885"/>
    </source>
</evidence>
<dbReference type="AlphaFoldDB" id="A0A1L3SYA2"/>
<feature type="transmembrane region" description="Helical" evidence="3">
    <location>
        <begin position="313"/>
        <end position="336"/>
    </location>
</feature>
<name>A0A1L3SYA2_9HYPH</name>
<proteinExistence type="predicted"/>
<dbReference type="KEGG" id="meso:BSQ44_04990"/>
<organism evidence="6 7">
    <name type="scientific">Aquibium oceanicum</name>
    <dbReference type="NCBI Taxonomy" id="1670800"/>
    <lineage>
        <taxon>Bacteria</taxon>
        <taxon>Pseudomonadati</taxon>
        <taxon>Pseudomonadota</taxon>
        <taxon>Alphaproteobacteria</taxon>
        <taxon>Hyphomicrobiales</taxon>
        <taxon>Phyllobacteriaceae</taxon>
        <taxon>Aquibium</taxon>
    </lineage>
</organism>
<dbReference type="InterPro" id="IPR000160">
    <property type="entry name" value="GGDEF_dom"/>
</dbReference>
<evidence type="ECO:0000313" key="7">
    <source>
        <dbReference type="Proteomes" id="UP000182840"/>
    </source>
</evidence>
<evidence type="ECO:0000256" key="2">
    <source>
        <dbReference type="ARBA" id="ARBA00034247"/>
    </source>
</evidence>
<dbReference type="Proteomes" id="UP000182840">
    <property type="component" value="Chromosome"/>
</dbReference>
<keyword evidence="7" id="KW-1185">Reference proteome</keyword>
<keyword evidence="3" id="KW-0472">Membrane</keyword>
<dbReference type="Pfam" id="PF00672">
    <property type="entry name" value="HAMP"/>
    <property type="match status" value="1"/>
</dbReference>
<dbReference type="GO" id="GO:0016020">
    <property type="term" value="C:membrane"/>
    <property type="evidence" value="ECO:0007669"/>
    <property type="project" value="InterPro"/>
</dbReference>
<evidence type="ECO:0000256" key="1">
    <source>
        <dbReference type="ARBA" id="ARBA00012528"/>
    </source>
</evidence>
<dbReference type="CDD" id="cd01949">
    <property type="entry name" value="GGDEF"/>
    <property type="match status" value="1"/>
</dbReference>
<dbReference type="EC" id="2.7.7.65" evidence="1"/>
<evidence type="ECO:0000259" key="5">
    <source>
        <dbReference type="PROSITE" id="PS50887"/>
    </source>
</evidence>
<gene>
    <name evidence="6" type="ORF">BSQ44_04990</name>
</gene>
<dbReference type="Pfam" id="PF00990">
    <property type="entry name" value="GGDEF"/>
    <property type="match status" value="1"/>
</dbReference>
<dbReference type="SMART" id="SM00267">
    <property type="entry name" value="GGDEF"/>
    <property type="match status" value="1"/>
</dbReference>
<accession>A0A1L3SYA2</accession>
<reference evidence="7" key="1">
    <citation type="submission" date="2016-11" db="EMBL/GenBank/DDBJ databases">
        <title>Mesorhizobium oceanicum sp. nov., isolated from deep seawater in South China Sea.</title>
        <authorList>
            <person name="Fu G.-Y."/>
        </authorList>
    </citation>
    <scope>NUCLEOTIDE SEQUENCE [LARGE SCALE GENOMIC DNA]</scope>
    <source>
        <strain evidence="7">B7</strain>
    </source>
</reference>
<dbReference type="SUPFAM" id="SSF158472">
    <property type="entry name" value="HAMP domain-like"/>
    <property type="match status" value="1"/>
</dbReference>
<dbReference type="Gene3D" id="3.30.70.270">
    <property type="match status" value="1"/>
</dbReference>
<dbReference type="CDD" id="cd06225">
    <property type="entry name" value="HAMP"/>
    <property type="match status" value="1"/>
</dbReference>
<dbReference type="SUPFAM" id="SSF55073">
    <property type="entry name" value="Nucleotide cyclase"/>
    <property type="match status" value="1"/>
</dbReference>
<sequence length="582" mass="63746">MRGAFAQSLRMRVLALTLGAFVAVGIPGLVAFSWIVESTTEKLSTLFAERQILYDRYRGLGPLAREVALADTLARSPAIIEWARDETSPGRTKRGIDELEHFRTSFRDGSYFVAMAGSGDYYYNDAEASFDRAQLRYRLSRANPDDAWFYDTLAKGPGCRLNVNNDRALKVTNVWINCVVFEGGEPLAVLGTGIDLTSFIDEIVTTDQPGVESIFVDASGAIQAIREESRIDFASLTKEAADRKTVFNMLDDTQSKAKLGDMMANLLDGKTPAASGFLMVGGKRLLVGVGYLDRLDWFNVTLMDVDTIVGKRMFAPIGGLIALLMLAAAGLITFLFKRSVLDRLALAETSLERIESGDFPPAIKAGHRDEIGRLTHALNRMAAAVRDNTSKLEDTVRQRTEQLERMAYLDPMTGIANRRGFAEAFADEHHRAVTTGGTVGLLLLDVDLFKSINDSRGHQAGDEVIIEVARRISEAGGKDEICARWGGDEFVVMVRGCTPETIADTGRKVLDALRSRAIRLSDGTGIRITTSIGAHIADDDDTLSAAAAKADVALYEAKRAGRNRVVLFDRKRHQRDGQPKVA</sequence>
<dbReference type="NCBIfam" id="TIGR00254">
    <property type="entry name" value="GGDEF"/>
    <property type="match status" value="1"/>
</dbReference>
<dbReference type="PANTHER" id="PTHR45138">
    <property type="entry name" value="REGULATORY COMPONENTS OF SENSORY TRANSDUCTION SYSTEM"/>
    <property type="match status" value="1"/>
</dbReference>
<dbReference type="EMBL" id="CP018171">
    <property type="protein sequence ID" value="APH74413.1"/>
    <property type="molecule type" value="Genomic_DNA"/>
</dbReference>
<keyword evidence="3" id="KW-1133">Transmembrane helix</keyword>
<dbReference type="PROSITE" id="PS50887">
    <property type="entry name" value="GGDEF"/>
    <property type="match status" value="1"/>
</dbReference>
<evidence type="ECO:0000256" key="3">
    <source>
        <dbReference type="SAM" id="Phobius"/>
    </source>
</evidence>
<dbReference type="STRING" id="1670800.BSQ44_04990"/>
<dbReference type="InterPro" id="IPR003660">
    <property type="entry name" value="HAMP_dom"/>
</dbReference>
<keyword evidence="3" id="KW-0812">Transmembrane</keyword>
<feature type="domain" description="HAMP" evidence="4">
    <location>
        <begin position="338"/>
        <end position="390"/>
    </location>
</feature>
<feature type="domain" description="GGDEF" evidence="5">
    <location>
        <begin position="437"/>
        <end position="570"/>
    </location>
</feature>
<dbReference type="FunFam" id="3.30.70.270:FF:000001">
    <property type="entry name" value="Diguanylate cyclase domain protein"/>
    <property type="match status" value="1"/>
</dbReference>
<dbReference type="GO" id="GO:0007165">
    <property type="term" value="P:signal transduction"/>
    <property type="evidence" value="ECO:0007669"/>
    <property type="project" value="InterPro"/>
</dbReference>
<dbReference type="Gene3D" id="6.10.340.10">
    <property type="match status" value="1"/>
</dbReference>
<dbReference type="PANTHER" id="PTHR45138:SF9">
    <property type="entry name" value="DIGUANYLATE CYCLASE DGCM-RELATED"/>
    <property type="match status" value="1"/>
</dbReference>
<protein>
    <recommendedName>
        <fullName evidence="1">diguanylate cyclase</fullName>
        <ecNumber evidence="1">2.7.7.65</ecNumber>
    </recommendedName>
</protein>
<dbReference type="SMART" id="SM00304">
    <property type="entry name" value="HAMP"/>
    <property type="match status" value="1"/>
</dbReference>
<evidence type="ECO:0000313" key="6">
    <source>
        <dbReference type="EMBL" id="APH74413.1"/>
    </source>
</evidence>
<comment type="catalytic activity">
    <reaction evidence="2">
        <text>2 GTP = 3',3'-c-di-GMP + 2 diphosphate</text>
        <dbReference type="Rhea" id="RHEA:24898"/>
        <dbReference type="ChEBI" id="CHEBI:33019"/>
        <dbReference type="ChEBI" id="CHEBI:37565"/>
        <dbReference type="ChEBI" id="CHEBI:58805"/>
        <dbReference type="EC" id="2.7.7.65"/>
    </reaction>
</comment>
<dbReference type="InterPro" id="IPR029787">
    <property type="entry name" value="Nucleotide_cyclase"/>
</dbReference>
<dbReference type="PROSITE" id="PS50885">
    <property type="entry name" value="HAMP"/>
    <property type="match status" value="1"/>
</dbReference>